<keyword evidence="2" id="KW-0732">Signal</keyword>
<accession>A0A132MJY5</accession>
<evidence type="ECO:0000313" key="3">
    <source>
        <dbReference type="EMBL" id="KWW98138.1"/>
    </source>
</evidence>
<dbReference type="PATRIC" id="fig|1469144.8.peg.1295"/>
<evidence type="ECO:0000313" key="4">
    <source>
        <dbReference type="Proteomes" id="UP000070659"/>
    </source>
</evidence>
<evidence type="ECO:0000256" key="2">
    <source>
        <dbReference type="SAM" id="SignalP"/>
    </source>
</evidence>
<dbReference type="EMBL" id="JYIJ01000019">
    <property type="protein sequence ID" value="KWW98138.1"/>
    <property type="molecule type" value="Genomic_DNA"/>
</dbReference>
<feature type="compositionally biased region" description="Polar residues" evidence="1">
    <location>
        <begin position="69"/>
        <end position="92"/>
    </location>
</feature>
<dbReference type="Proteomes" id="UP000070659">
    <property type="component" value="Unassembled WGS sequence"/>
</dbReference>
<dbReference type="AlphaFoldDB" id="A0A132MJY5"/>
<comment type="caution">
    <text evidence="3">The sequence shown here is derived from an EMBL/GenBank/DDBJ whole genome shotgun (WGS) entry which is preliminary data.</text>
</comment>
<feature type="signal peptide" evidence="2">
    <location>
        <begin position="1"/>
        <end position="20"/>
    </location>
</feature>
<evidence type="ECO:0000256" key="1">
    <source>
        <dbReference type="SAM" id="MobiDB-lite"/>
    </source>
</evidence>
<protein>
    <submittedName>
        <fullName evidence="3">Uncharacterized protein</fullName>
    </submittedName>
</protein>
<name>A0A132MJY5_9ACTN</name>
<feature type="compositionally biased region" description="Low complexity" evidence="1">
    <location>
        <begin position="121"/>
        <end position="146"/>
    </location>
</feature>
<feature type="compositionally biased region" description="Pro residues" evidence="1">
    <location>
        <begin position="147"/>
        <end position="158"/>
    </location>
</feature>
<feature type="compositionally biased region" description="Gly residues" evidence="1">
    <location>
        <begin position="164"/>
        <end position="179"/>
    </location>
</feature>
<proteinExistence type="predicted"/>
<gene>
    <name evidence="3" type="ORF">TH66_23085</name>
</gene>
<feature type="region of interest" description="Disordered" evidence="1">
    <location>
        <begin position="25"/>
        <end position="188"/>
    </location>
</feature>
<feature type="chain" id="PRO_5007452609" evidence="2">
    <location>
        <begin position="21"/>
        <end position="188"/>
    </location>
</feature>
<organism evidence="3 4">
    <name type="scientific">Carbonactinospora thermoautotrophica</name>
    <dbReference type="NCBI Taxonomy" id="1469144"/>
    <lineage>
        <taxon>Bacteria</taxon>
        <taxon>Bacillati</taxon>
        <taxon>Actinomycetota</taxon>
        <taxon>Actinomycetes</taxon>
        <taxon>Kitasatosporales</taxon>
        <taxon>Carbonactinosporaceae</taxon>
        <taxon>Carbonactinospora</taxon>
    </lineage>
</organism>
<reference evidence="3 4" key="1">
    <citation type="submission" date="2015-02" db="EMBL/GenBank/DDBJ databases">
        <title>Physiological reanalysis, assessment of diazotrophy, and genome sequences of multiple isolates of Streptomyces thermoautotrophicus.</title>
        <authorList>
            <person name="MacKellar D.C."/>
            <person name="Lieber L."/>
            <person name="Norman J."/>
            <person name="Bolger A."/>
            <person name="Tobin C."/>
            <person name="Murray J.W."/>
            <person name="Prell J."/>
        </authorList>
    </citation>
    <scope>NUCLEOTIDE SEQUENCE [LARGE SCALE GENOMIC DNA]</scope>
    <source>
        <strain evidence="3 4">UBT1</strain>
    </source>
</reference>
<sequence length="188" mass="18579">MRRVGVYAAKGAATVGVASAIAVALHGPAGDSGPPVPQADGALDSTTTDHQPRAVLDSTDDSQRDGTGATVTPTLENTATSAKGTPQTSPSPTGHREQGASRSYVSRPYVDSAEEDRTAKPTPSTSSPSSGPSTTTPSTPSHSTPPSSNPPSSDPSPSNPSDGSQGGGLLGGLLDGLLGGKSTPKNHS</sequence>